<evidence type="ECO:0000256" key="4">
    <source>
        <dbReference type="ARBA" id="ARBA00022840"/>
    </source>
</evidence>
<comment type="caution">
    <text evidence="6">The sequence shown here is derived from an EMBL/GenBank/DDBJ whole genome shotgun (WGS) entry which is preliminary data.</text>
</comment>
<evidence type="ECO:0000313" key="7">
    <source>
        <dbReference type="Proteomes" id="UP000477722"/>
    </source>
</evidence>
<dbReference type="SMART" id="SM00382">
    <property type="entry name" value="AAA"/>
    <property type="match status" value="1"/>
</dbReference>
<name>A0A6G4WYT9_9ACTN</name>
<evidence type="ECO:0000256" key="3">
    <source>
        <dbReference type="ARBA" id="ARBA00022741"/>
    </source>
</evidence>
<evidence type="ECO:0000313" key="6">
    <source>
        <dbReference type="EMBL" id="NGO69777.1"/>
    </source>
</evidence>
<dbReference type="PANTHER" id="PTHR43335:SF4">
    <property type="entry name" value="ABC TRANSPORTER, ATP-BINDING PROTEIN"/>
    <property type="match status" value="1"/>
</dbReference>
<dbReference type="AlphaFoldDB" id="A0A6G4WYT9"/>
<dbReference type="PROSITE" id="PS50893">
    <property type="entry name" value="ABC_TRANSPORTER_2"/>
    <property type="match status" value="1"/>
</dbReference>
<dbReference type="InterPro" id="IPR003593">
    <property type="entry name" value="AAA+_ATPase"/>
</dbReference>
<dbReference type="GO" id="GO:0016887">
    <property type="term" value="F:ATP hydrolysis activity"/>
    <property type="evidence" value="ECO:0007669"/>
    <property type="project" value="InterPro"/>
</dbReference>
<dbReference type="SUPFAM" id="SSF52540">
    <property type="entry name" value="P-loop containing nucleoside triphosphate hydrolases"/>
    <property type="match status" value="1"/>
</dbReference>
<organism evidence="6 7">
    <name type="scientific">Streptomyces boncukensis</name>
    <dbReference type="NCBI Taxonomy" id="2711219"/>
    <lineage>
        <taxon>Bacteria</taxon>
        <taxon>Bacillati</taxon>
        <taxon>Actinomycetota</taxon>
        <taxon>Actinomycetes</taxon>
        <taxon>Kitasatosporales</taxon>
        <taxon>Streptomycetaceae</taxon>
        <taxon>Streptomyces</taxon>
    </lineage>
</organism>
<feature type="domain" description="ABC transporter" evidence="5">
    <location>
        <begin position="2"/>
        <end position="227"/>
    </location>
</feature>
<dbReference type="GO" id="GO:0005524">
    <property type="term" value="F:ATP binding"/>
    <property type="evidence" value="ECO:0007669"/>
    <property type="project" value="UniProtKB-KW"/>
</dbReference>
<gene>
    <name evidence="6" type="ORF">G5C65_15710</name>
</gene>
<keyword evidence="4 6" id="KW-0067">ATP-binding</keyword>
<dbReference type="InterPro" id="IPR027417">
    <property type="entry name" value="P-loop_NTPase"/>
</dbReference>
<keyword evidence="7" id="KW-1185">Reference proteome</keyword>
<dbReference type="PANTHER" id="PTHR43335">
    <property type="entry name" value="ABC TRANSPORTER, ATP-BINDING PROTEIN"/>
    <property type="match status" value="1"/>
</dbReference>
<accession>A0A6G4WYT9</accession>
<comment type="similarity">
    <text evidence="1">Belongs to the ABC transporter superfamily.</text>
</comment>
<sequence length="307" mass="32392">MIEVNELSKRYGSTLAVDSLTFTVTPGVVTGFLGPNGSGKSTTMRMLVGLDAPTAGTVKVGGRLPHEHEVPLCQVGALLEAGAAHPGRSAFDHLHALAVTNGIGRRRVNEVLALSGLAEVAHRRSGGFSLGMGQRLGIAAALLGDPATVVLDEPVNGLDPEGILWIRDLLDRLAAEGRTVFVSSHLMREMAQIAQHVIVIGKGRLMADLPVAEFTGALSGRRVTVRSPQAAALRELLLGPDVTITTVSRTELDVEGLTSEHIGDVAAARGIPVHQLTTSQASLEEAFMKLTREAVEYRAPEFARGEA</sequence>
<evidence type="ECO:0000259" key="5">
    <source>
        <dbReference type="PROSITE" id="PS50893"/>
    </source>
</evidence>
<dbReference type="EMBL" id="JAAKZZ010000139">
    <property type="protein sequence ID" value="NGO69777.1"/>
    <property type="molecule type" value="Genomic_DNA"/>
</dbReference>
<proteinExistence type="inferred from homology"/>
<reference evidence="6 7" key="1">
    <citation type="submission" date="2020-02" db="EMBL/GenBank/DDBJ databases">
        <title>Whole-genome analyses of novel actinobacteria.</title>
        <authorList>
            <person name="Sahin N."/>
            <person name="Tatar D."/>
        </authorList>
    </citation>
    <scope>NUCLEOTIDE SEQUENCE [LARGE SCALE GENOMIC DNA]</scope>
    <source>
        <strain evidence="6 7">SB3404</strain>
    </source>
</reference>
<keyword evidence="2" id="KW-0813">Transport</keyword>
<evidence type="ECO:0000256" key="1">
    <source>
        <dbReference type="ARBA" id="ARBA00005417"/>
    </source>
</evidence>
<keyword evidence="3" id="KW-0547">Nucleotide-binding</keyword>
<protein>
    <submittedName>
        <fullName evidence="6">ATP-binding cassette domain-containing protein</fullName>
    </submittedName>
</protein>
<evidence type="ECO:0000256" key="2">
    <source>
        <dbReference type="ARBA" id="ARBA00022448"/>
    </source>
</evidence>
<dbReference type="Pfam" id="PF00005">
    <property type="entry name" value="ABC_tran"/>
    <property type="match status" value="1"/>
</dbReference>
<dbReference type="Gene3D" id="3.40.50.300">
    <property type="entry name" value="P-loop containing nucleotide triphosphate hydrolases"/>
    <property type="match status" value="1"/>
</dbReference>
<dbReference type="RefSeq" id="WP_165299459.1">
    <property type="nucleotide sequence ID" value="NZ_JAAKZZ010000139.1"/>
</dbReference>
<dbReference type="Proteomes" id="UP000477722">
    <property type="component" value="Unassembled WGS sequence"/>
</dbReference>
<dbReference type="InterPro" id="IPR003439">
    <property type="entry name" value="ABC_transporter-like_ATP-bd"/>
</dbReference>